<evidence type="ECO:0000313" key="1">
    <source>
        <dbReference type="EMBL" id="CRL12486.1"/>
    </source>
</evidence>
<keyword evidence="2" id="KW-1185">Reference proteome</keyword>
<sequence>MAEIEFELVFALPEGDHDAFDLMDAVFEAGFEDAIVGTGVPGMIGIALEATSDHAEDAILDAARAIQKQLPAGSVLREVRPDLVSLADVAKRLDVTRQSLQKRKMPLPSQGGLFRMEEVAVVIMEAAQGKGAGTRKGRFSVEKAARWLSAGKPARRVNAGLAVGVIDGMTLEIREDAKHFLYADNPATDPQNSAGAA</sequence>
<accession>A0A0H5D5V4</accession>
<evidence type="ECO:0008006" key="3">
    <source>
        <dbReference type="Google" id="ProtNLM"/>
    </source>
</evidence>
<dbReference type="AlphaFoldDB" id="A0A0H5D5V4"/>
<organism evidence="1 2">
    <name type="scientific">Phaeobacter italicus</name>
    <dbReference type="NCBI Taxonomy" id="481446"/>
    <lineage>
        <taxon>Bacteria</taxon>
        <taxon>Pseudomonadati</taxon>
        <taxon>Pseudomonadota</taxon>
        <taxon>Alphaproteobacteria</taxon>
        <taxon>Rhodobacterales</taxon>
        <taxon>Roseobacteraceae</taxon>
        <taxon>Phaeobacter</taxon>
    </lineage>
</organism>
<gene>
    <name evidence="1" type="ORF">NIT7321_03363</name>
</gene>
<dbReference type="Proteomes" id="UP000043764">
    <property type="component" value="Unassembled WGS sequence"/>
</dbReference>
<evidence type="ECO:0000313" key="2">
    <source>
        <dbReference type="Proteomes" id="UP000043764"/>
    </source>
</evidence>
<reference evidence="2" key="1">
    <citation type="submission" date="2015-05" db="EMBL/GenBank/DDBJ databases">
        <authorList>
            <person name="Rodrigo-Torres Lidia"/>
            <person name="Arahal R.David."/>
        </authorList>
    </citation>
    <scope>NUCLEOTIDE SEQUENCE [LARGE SCALE GENOMIC DNA]</scope>
    <source>
        <strain evidence="2">CECT 7321</strain>
    </source>
</reference>
<name>A0A0H5D5V4_9RHOB</name>
<dbReference type="EMBL" id="CVRL01000041">
    <property type="protein sequence ID" value="CRL12486.1"/>
    <property type="molecule type" value="Genomic_DNA"/>
</dbReference>
<proteinExistence type="predicted"/>
<protein>
    <recommendedName>
        <fullName evidence="3">DNA-binding protein</fullName>
    </recommendedName>
</protein>